<evidence type="ECO:0000256" key="1">
    <source>
        <dbReference type="SAM" id="MobiDB-lite"/>
    </source>
</evidence>
<comment type="caution">
    <text evidence="3">The sequence shown here is derived from an EMBL/GenBank/DDBJ whole genome shotgun (WGS) entry which is preliminary data.</text>
</comment>
<proteinExistence type="predicted"/>
<evidence type="ECO:0000313" key="4">
    <source>
        <dbReference type="Proteomes" id="UP001597023"/>
    </source>
</evidence>
<accession>A0ABW2WDW8</accession>
<feature type="region of interest" description="Disordered" evidence="1">
    <location>
        <begin position="93"/>
        <end position="112"/>
    </location>
</feature>
<keyword evidence="2" id="KW-1133">Transmembrane helix</keyword>
<dbReference type="Proteomes" id="UP001597023">
    <property type="component" value="Unassembled WGS sequence"/>
</dbReference>
<organism evidence="3 4">
    <name type="scientific">Streptomyces flavalbus</name>
    <dbReference type="NCBI Taxonomy" id="2665155"/>
    <lineage>
        <taxon>Bacteria</taxon>
        <taxon>Bacillati</taxon>
        <taxon>Actinomycetota</taxon>
        <taxon>Actinomycetes</taxon>
        <taxon>Kitasatosporales</taxon>
        <taxon>Streptomycetaceae</taxon>
        <taxon>Streptomyces</taxon>
    </lineage>
</organism>
<feature type="transmembrane region" description="Helical" evidence="2">
    <location>
        <begin position="14"/>
        <end position="32"/>
    </location>
</feature>
<reference evidence="4" key="1">
    <citation type="journal article" date="2019" name="Int. J. Syst. Evol. Microbiol.">
        <title>The Global Catalogue of Microorganisms (GCM) 10K type strain sequencing project: providing services to taxonomists for standard genome sequencing and annotation.</title>
        <authorList>
            <consortium name="The Broad Institute Genomics Platform"/>
            <consortium name="The Broad Institute Genome Sequencing Center for Infectious Disease"/>
            <person name="Wu L."/>
            <person name="Ma J."/>
        </authorList>
    </citation>
    <scope>NUCLEOTIDE SEQUENCE [LARGE SCALE GENOMIC DNA]</scope>
    <source>
        <strain evidence="4">CGMCC 4.7400</strain>
    </source>
</reference>
<dbReference type="EMBL" id="JBHTEB010000001">
    <property type="protein sequence ID" value="MFD0317618.1"/>
    <property type="molecule type" value="Genomic_DNA"/>
</dbReference>
<protein>
    <recommendedName>
        <fullName evidence="5">DUF3558 domain-containing protein</fullName>
    </recommendedName>
</protein>
<evidence type="ECO:0000256" key="2">
    <source>
        <dbReference type="SAM" id="Phobius"/>
    </source>
</evidence>
<evidence type="ECO:0008006" key="5">
    <source>
        <dbReference type="Google" id="ProtNLM"/>
    </source>
</evidence>
<evidence type="ECO:0000313" key="3">
    <source>
        <dbReference type="EMBL" id="MFD0317618.1"/>
    </source>
</evidence>
<keyword evidence="2" id="KW-0472">Membrane</keyword>
<keyword evidence="2" id="KW-0812">Transmembrane</keyword>
<name>A0ABW2WDW8_9ACTN</name>
<keyword evidence="4" id="KW-1185">Reference proteome</keyword>
<dbReference type="RefSeq" id="WP_381613236.1">
    <property type="nucleotide sequence ID" value="NZ_JBHTEB010000001.1"/>
</dbReference>
<gene>
    <name evidence="3" type="ORF">ACFQZ6_26025</name>
</gene>
<sequence length="343" mass="35931">MTNGSRRARLGRKIIAPALAVVVLAVGAHLWLNTNLFGDDDVCGGLVSADTAGDVFSHSGRISDRDGLDDRPGDRLAFTCRVETSSFLPGADDEHLTISATRERGDFPFTDDGRWPNPATMSFFPDGDTDGSGATGAIGSDHGWVLLPDACTTADGPAIIEGYAPEGSDPVRVARLLTEVANKAAERADCAAERPLTAPTALTSAPKARQVDAGTVCGLRGLRFPGPDGVTGARETVQDGTGPTWACAVHDYATYTVTQEPHIVAGIRSSSGYEEQPRVAGHQVSGFDPQHVVADCAGTPTYFSLAAGRDYLSALEGPGAPRLGELFENFVDVAEERFGCTAP</sequence>